<dbReference type="AlphaFoldDB" id="A0A0F4ZB65"/>
<dbReference type="InterPro" id="IPR019337">
    <property type="entry name" value="Telomere_length_regulation_dom"/>
</dbReference>
<gene>
    <name evidence="4" type="ORF">TD95_001806</name>
</gene>
<comment type="caution">
    <text evidence="4">The sequence shown here is derived from an EMBL/GenBank/DDBJ whole genome shotgun (WGS) entry which is preliminary data.</text>
</comment>
<dbReference type="InterPro" id="IPR051970">
    <property type="entry name" value="TEL2_Regulation"/>
</dbReference>
<dbReference type="PANTHER" id="PTHR15830">
    <property type="entry name" value="TELOMERE LENGTH REGULATION PROTEIN TEL2 FAMILY MEMBER"/>
    <property type="match status" value="1"/>
</dbReference>
<feature type="region of interest" description="Disordered" evidence="2">
    <location>
        <begin position="16"/>
        <end position="52"/>
    </location>
</feature>
<dbReference type="GO" id="GO:0051083">
    <property type="term" value="P:'de novo' cotranslational protein folding"/>
    <property type="evidence" value="ECO:0007669"/>
    <property type="project" value="TreeGrafter"/>
</dbReference>
<dbReference type="GO" id="GO:0005829">
    <property type="term" value="C:cytosol"/>
    <property type="evidence" value="ECO:0007669"/>
    <property type="project" value="TreeGrafter"/>
</dbReference>
<dbReference type="EMBL" id="LAEV01001664">
    <property type="protein sequence ID" value="KKA27530.1"/>
    <property type="molecule type" value="Genomic_DNA"/>
</dbReference>
<comment type="similarity">
    <text evidence="1">Belongs to the TEL2 family.</text>
</comment>
<dbReference type="OrthoDB" id="10258062at2759"/>
<proteinExistence type="inferred from homology"/>
<evidence type="ECO:0000256" key="1">
    <source>
        <dbReference type="ARBA" id="ARBA00006133"/>
    </source>
</evidence>
<feature type="domain" description="Telomere length regulation protein conserved" evidence="3">
    <location>
        <begin position="594"/>
        <end position="702"/>
    </location>
</feature>
<evidence type="ECO:0000256" key="2">
    <source>
        <dbReference type="SAM" id="MobiDB-lite"/>
    </source>
</evidence>
<feature type="region of interest" description="Disordered" evidence="2">
    <location>
        <begin position="560"/>
        <end position="585"/>
    </location>
</feature>
<accession>A0A0F4ZB65</accession>
<evidence type="ECO:0000313" key="5">
    <source>
        <dbReference type="Proteomes" id="UP000033483"/>
    </source>
</evidence>
<evidence type="ECO:0000259" key="3">
    <source>
        <dbReference type="Pfam" id="PF10193"/>
    </source>
</evidence>
<keyword evidence="5" id="KW-1185">Reference proteome</keyword>
<dbReference type="GO" id="GO:0042162">
    <property type="term" value="F:telomeric DNA binding"/>
    <property type="evidence" value="ECO:0007669"/>
    <property type="project" value="TreeGrafter"/>
</dbReference>
<feature type="compositionally biased region" description="Polar residues" evidence="2">
    <location>
        <begin position="24"/>
        <end position="37"/>
    </location>
</feature>
<dbReference type="PANTHER" id="PTHR15830:SF10">
    <property type="entry name" value="TELOMERE LENGTH REGULATION PROTEIN TEL2 HOMOLOG"/>
    <property type="match status" value="1"/>
</dbReference>
<feature type="region of interest" description="Disordered" evidence="2">
    <location>
        <begin position="516"/>
        <end position="545"/>
    </location>
</feature>
<name>A0A0F4ZB65_9PEZI</name>
<sequence>MDELLRPISTTYSTKKTQEEPLFTLSSSKQISSSHTPKATPPHAAKSTFSSSQDVLETLKSQPEYEDVISALEFVRSENPMHDGVHSQICKTLVAEIVPNYWPLFHQGSTDVPPSRDAGLLLAALKSLAGVNALVTELRVLIQEAKAETGGPKRPDLALSFGTLIDVMSLLLQPRDFVCSLWQNVAGGEAAMKKRLLAQQFVSMLAGGQIMQVTAEAEMLSGRDKDKSTWVSSGKEYSLWIARNVAVWHQRGVKDNGKICADIMSKTLRIGYPDAVFSEIFESLLLSSEENSPLFVELLGNLPTADQKRMFDALLNHLAISRLSEIPDTETQLNPKISAAAGLIRRMSASSPCYVDFLVTWLTSATGAGLGSGLAIRRAVIGALGYDREAISQVLNMSIEQFGDKLYMSHAPILQQEVHAQVVLLAAGYVFRQSSVKIKTLLRTNPYLPMVSNRLSSSNVRGRVLGMVIAETLSGLVDGANKLSFGMEETDADDVVWMKGLPKVVDEPGPITSLIRSRTSDITIPSGPPLAGPEKKPQKKKTEKVTVSKVKPIIEEIDSESEDEDLQAYAKPDSDAEDSEEDATLVTRNKPKAPVYIRTLLQYIRDTESYDKQKLALDNAALLVRRKANFGTEVADHIDELVSALLIMDDHFDIPDFYQKRLDAIVALVVAQPQLAGPILARDAFMGDFSLAQRASILSAIAIGIREVAGIDNSKYTALFPSKRLPAAMEDLYLTESARSSVTHASAGAALKPMSLTELDMITEDFTHRFVSPIAASAVDSQTGPDALKVETLSGRVTRKTTARPRIRAIPNTTAALIARSAFFPLTAHMQRAVHVHGSVFFQHPFLMATAVKTLAVCLHAAGPATLVLPQMISELWDILLALRTLAARHLNVLGSLFAAWATVLEVMQERQRELCEQYGRRIVETQEWAAEMFGKLRGGEGAGEENRVKMLVAAVLVRLREVVERYQALLWGEWGVGSS</sequence>
<dbReference type="Pfam" id="PF10193">
    <property type="entry name" value="Telomere_reg-2"/>
    <property type="match status" value="1"/>
</dbReference>
<reference evidence="4 5" key="1">
    <citation type="submission" date="2015-03" db="EMBL/GenBank/DDBJ databases">
        <authorList>
            <person name="Radwan O."/>
            <person name="Al-Naeli F.A."/>
            <person name="Rendon G.A."/>
            <person name="Fields C."/>
        </authorList>
    </citation>
    <scope>NUCLEOTIDE SEQUENCE [LARGE SCALE GENOMIC DNA]</scope>
    <source>
        <strain evidence="4">CR-DP1</strain>
    </source>
</reference>
<protein>
    <recommendedName>
        <fullName evidence="3">Telomere length regulation protein conserved domain-containing protein</fullName>
    </recommendedName>
</protein>
<organism evidence="4 5">
    <name type="scientific">Thielaviopsis punctulata</name>
    <dbReference type="NCBI Taxonomy" id="72032"/>
    <lineage>
        <taxon>Eukaryota</taxon>
        <taxon>Fungi</taxon>
        <taxon>Dikarya</taxon>
        <taxon>Ascomycota</taxon>
        <taxon>Pezizomycotina</taxon>
        <taxon>Sordariomycetes</taxon>
        <taxon>Hypocreomycetidae</taxon>
        <taxon>Microascales</taxon>
        <taxon>Ceratocystidaceae</taxon>
        <taxon>Thielaviopsis</taxon>
    </lineage>
</organism>
<dbReference type="GO" id="GO:0051879">
    <property type="term" value="F:Hsp90 protein binding"/>
    <property type="evidence" value="ECO:0007669"/>
    <property type="project" value="TreeGrafter"/>
</dbReference>
<dbReference type="Proteomes" id="UP000033483">
    <property type="component" value="Unassembled WGS sequence"/>
</dbReference>
<dbReference type="InterPro" id="IPR038528">
    <property type="entry name" value="TEL2_C_sf"/>
</dbReference>
<dbReference type="Gene3D" id="1.25.40.720">
    <property type="entry name" value="Telomere length regulation protein 2, C-terminal domain"/>
    <property type="match status" value="2"/>
</dbReference>
<evidence type="ECO:0000313" key="4">
    <source>
        <dbReference type="EMBL" id="KKA27530.1"/>
    </source>
</evidence>